<evidence type="ECO:0000256" key="2">
    <source>
        <dbReference type="ARBA" id="ARBA00023098"/>
    </source>
</evidence>
<comment type="caution">
    <text evidence="6">The sequence shown here is derived from an EMBL/GenBank/DDBJ whole genome shotgun (WGS) entry which is preliminary data.</text>
</comment>
<organism evidence="6 7">
    <name type="scientific">Euplotes crassus</name>
    <dbReference type="NCBI Taxonomy" id="5936"/>
    <lineage>
        <taxon>Eukaryota</taxon>
        <taxon>Sar</taxon>
        <taxon>Alveolata</taxon>
        <taxon>Ciliophora</taxon>
        <taxon>Intramacronucleata</taxon>
        <taxon>Spirotrichea</taxon>
        <taxon>Hypotrichia</taxon>
        <taxon>Euplotida</taxon>
        <taxon>Euplotidae</taxon>
        <taxon>Moneuplotes</taxon>
    </lineage>
</organism>
<gene>
    <name evidence="6" type="ORF">ECRASSUSDP1_LOCUS11238</name>
</gene>
<dbReference type="PANTHER" id="PTHR11005">
    <property type="entry name" value="LYSOSOMAL ACID LIPASE-RELATED"/>
    <property type="match status" value="1"/>
</dbReference>
<sequence length="394" mass="44497">MNKCLIFGAIFFLCICPSLGQNHRDWYLNLEELCDRYGYQYEEHLITSEDGYVTMLQRVRARLGDDDPNREPFYANIPLGTGEAMLFLLGSEESPGFRIVDAGYDLWFLNPRGTDNSRGHVNPDIPPEEYWHFDLIDISQDHVAALTYIIDETGYPQVHAHGYSSGGLSLGHAIALHPDFFNPRIRSLHYVAATMTFAHTQFIGFQLIASIPGVLATLEDFGVFAMTTQNIPVQMIGGISCGMMPEFCLLMQQFIGGQVDPNYDDPDAYTNFIFRGFAGFATHLLSHAMQSVRTGEVTYFDLGEEGNLAAYGQADPPRIPYENHQIPVAMYYSRSDNSADFEDGQWFADLIGDNCVAFNEYPGYSHFTFDIGMDMYFLDDMFDILQSYPIEVTN</sequence>
<evidence type="ECO:0000256" key="1">
    <source>
        <dbReference type="ARBA" id="ARBA00022963"/>
    </source>
</evidence>
<dbReference type="AlphaFoldDB" id="A0AAD1UJK2"/>
<reference evidence="6" key="1">
    <citation type="submission" date="2023-07" db="EMBL/GenBank/DDBJ databases">
        <authorList>
            <consortium name="AG Swart"/>
            <person name="Singh M."/>
            <person name="Singh A."/>
            <person name="Seah K."/>
            <person name="Emmerich C."/>
        </authorList>
    </citation>
    <scope>NUCLEOTIDE SEQUENCE</scope>
    <source>
        <strain evidence="6">DP1</strain>
    </source>
</reference>
<dbReference type="Pfam" id="PF00561">
    <property type="entry name" value="Abhydrolase_1"/>
    <property type="match status" value="1"/>
</dbReference>
<feature type="signal peptide" evidence="3">
    <location>
        <begin position="1"/>
        <end position="20"/>
    </location>
</feature>
<keyword evidence="7" id="KW-1185">Reference proteome</keyword>
<dbReference type="InterPro" id="IPR029058">
    <property type="entry name" value="AB_hydrolase_fold"/>
</dbReference>
<feature type="domain" description="Partial AB-hydrolase lipase" evidence="5">
    <location>
        <begin position="31"/>
        <end position="73"/>
    </location>
</feature>
<evidence type="ECO:0008006" key="8">
    <source>
        <dbReference type="Google" id="ProtNLM"/>
    </source>
</evidence>
<keyword evidence="1" id="KW-0442">Lipid degradation</keyword>
<proteinExistence type="predicted"/>
<evidence type="ECO:0000256" key="3">
    <source>
        <dbReference type="SAM" id="SignalP"/>
    </source>
</evidence>
<keyword evidence="3" id="KW-0732">Signal</keyword>
<keyword evidence="2" id="KW-0443">Lipid metabolism</keyword>
<dbReference type="InterPro" id="IPR000073">
    <property type="entry name" value="AB_hydrolase_1"/>
</dbReference>
<feature type="chain" id="PRO_5042282098" description="Lipase" evidence="3">
    <location>
        <begin position="21"/>
        <end position="394"/>
    </location>
</feature>
<dbReference type="Proteomes" id="UP001295684">
    <property type="component" value="Unassembled WGS sequence"/>
</dbReference>
<dbReference type="Pfam" id="PF04083">
    <property type="entry name" value="Abhydro_lipase"/>
    <property type="match status" value="1"/>
</dbReference>
<feature type="domain" description="AB hydrolase-1" evidence="4">
    <location>
        <begin position="101"/>
        <end position="197"/>
    </location>
</feature>
<protein>
    <recommendedName>
        <fullName evidence="8">Lipase</fullName>
    </recommendedName>
</protein>
<evidence type="ECO:0000313" key="7">
    <source>
        <dbReference type="Proteomes" id="UP001295684"/>
    </source>
</evidence>
<dbReference type="InterPro" id="IPR006693">
    <property type="entry name" value="AB_hydrolase_lipase"/>
</dbReference>
<evidence type="ECO:0000259" key="5">
    <source>
        <dbReference type="Pfam" id="PF04083"/>
    </source>
</evidence>
<evidence type="ECO:0000259" key="4">
    <source>
        <dbReference type="Pfam" id="PF00561"/>
    </source>
</evidence>
<name>A0AAD1UJK2_EUPCR</name>
<accession>A0AAD1UJK2</accession>
<dbReference type="EMBL" id="CAMPGE010011090">
    <property type="protein sequence ID" value="CAI2369932.1"/>
    <property type="molecule type" value="Genomic_DNA"/>
</dbReference>
<dbReference type="SUPFAM" id="SSF53474">
    <property type="entry name" value="alpha/beta-Hydrolases"/>
    <property type="match status" value="1"/>
</dbReference>
<dbReference type="GO" id="GO:0016042">
    <property type="term" value="P:lipid catabolic process"/>
    <property type="evidence" value="ECO:0007669"/>
    <property type="project" value="UniProtKB-KW"/>
</dbReference>
<dbReference type="Gene3D" id="3.40.50.1820">
    <property type="entry name" value="alpha/beta hydrolase"/>
    <property type="match status" value="1"/>
</dbReference>
<evidence type="ECO:0000313" key="6">
    <source>
        <dbReference type="EMBL" id="CAI2369932.1"/>
    </source>
</evidence>